<dbReference type="AlphaFoldDB" id="G0TXL6"/>
<evidence type="ECO:0000256" key="6">
    <source>
        <dbReference type="SAM" id="MobiDB-lite"/>
    </source>
</evidence>
<dbReference type="InterPro" id="IPR050576">
    <property type="entry name" value="Cilia_flagella_integrity"/>
</dbReference>
<evidence type="ECO:0000256" key="2">
    <source>
        <dbReference type="ARBA" id="ARBA00022614"/>
    </source>
</evidence>
<keyword evidence="5" id="KW-0966">Cell projection</keyword>
<evidence type="ECO:0000256" key="4">
    <source>
        <dbReference type="ARBA" id="ARBA00023069"/>
    </source>
</evidence>
<evidence type="ECO:0000256" key="5">
    <source>
        <dbReference type="ARBA" id="ARBA00023273"/>
    </source>
</evidence>
<accession>G0TXL6</accession>
<feature type="region of interest" description="Disordered" evidence="6">
    <location>
        <begin position="576"/>
        <end position="656"/>
    </location>
</feature>
<keyword evidence="2" id="KW-0433">Leucine-rich repeat</keyword>
<keyword evidence="4" id="KW-0969">Cilium</keyword>
<evidence type="ECO:0000313" key="7">
    <source>
        <dbReference type="EMBL" id="CCC48707.1"/>
    </source>
</evidence>
<sequence>MSHFRRSADSTSYSTAITTDTIKKICVQTGFYRNPVCNEKLYLHNKGFDSIDEDAFDPYTNVKVLWLEGNALTTIPCGRNSLPCKVKKAHTELLGTVNGEENKCKERCEEEGQCVVKIPMDISNVRNGTSKRVHLDCYANWVEATCESVHAADNREISGRSESCEEPVEASASVGSAVEEQGSAPCLSARVKEGCKDVFQSLYPTLRQLYLHNNAMKRMPDLSGFQCLDAVNLSNNCLRFVESYCVVFEAEVAKHQRTLAEKAEALISNSKSMQRELSEVSAQGPACGASKSDSRLVAEGEVPEMEKVEESTLVNGVGSVDAAERKSAVKDPSAERSVFVTAAATESTRKDELEVWRELIETYSHFCPHSPYEPPEGTSGSENIPEEFRNPCSTVRTLNLANNYISSVADMVQLLCFKNVSVLDLSNNQLSDGEAVLFVLEKLPRLRALKLSGNPLVRTLPRYRKTVLLRCGGLLHLDDRPVFDNERRLVTAWGRGGDEEEKRERQLIKDEEKEALTRRLEEFRAMISRTARSRTRSGGSDGPMDAGGNRDTNLGVPAQVPVQRNQEENSRIASHLGMHQRDSGNIGGDADNDERTSSDSDVEDHYNEHTRDWLAPAVARGRRTVSQATAAEARVSSYNENKSEDEDDIYVPPSNH</sequence>
<evidence type="ECO:0000256" key="1">
    <source>
        <dbReference type="ARBA" id="ARBA00004138"/>
    </source>
</evidence>
<dbReference type="Gene3D" id="3.80.10.10">
    <property type="entry name" value="Ribonuclease Inhibitor"/>
    <property type="match status" value="2"/>
</dbReference>
<dbReference type="PANTHER" id="PTHR45973">
    <property type="entry name" value="PROTEIN PHOSPHATASE 1 REGULATORY SUBUNIT SDS22-RELATED"/>
    <property type="match status" value="1"/>
</dbReference>
<evidence type="ECO:0000256" key="3">
    <source>
        <dbReference type="ARBA" id="ARBA00022737"/>
    </source>
</evidence>
<name>G0TXL6_TRYVY</name>
<feature type="compositionally biased region" description="Basic and acidic residues" evidence="6">
    <location>
        <begin position="593"/>
        <end position="612"/>
    </location>
</feature>
<dbReference type="PROSITE" id="PS51450">
    <property type="entry name" value="LRR"/>
    <property type="match status" value="1"/>
</dbReference>
<dbReference type="InterPro" id="IPR001611">
    <property type="entry name" value="Leu-rich_rpt"/>
</dbReference>
<feature type="region of interest" description="Disordered" evidence="6">
    <location>
        <begin position="527"/>
        <end position="564"/>
    </location>
</feature>
<gene>
    <name evidence="7" type="ORF">TVY486_0700500</name>
</gene>
<dbReference type="VEuPathDB" id="TriTrypDB:TvY486_0700500"/>
<organism evidence="7">
    <name type="scientific">Trypanosoma vivax (strain Y486)</name>
    <dbReference type="NCBI Taxonomy" id="1055687"/>
    <lineage>
        <taxon>Eukaryota</taxon>
        <taxon>Discoba</taxon>
        <taxon>Euglenozoa</taxon>
        <taxon>Kinetoplastea</taxon>
        <taxon>Metakinetoplastina</taxon>
        <taxon>Trypanosomatida</taxon>
        <taxon>Trypanosomatidae</taxon>
        <taxon>Trypanosoma</taxon>
        <taxon>Duttonella</taxon>
    </lineage>
</organism>
<reference evidence="7" key="1">
    <citation type="journal article" date="2012" name="Proc. Natl. Acad. Sci. U.S.A.">
        <title>Antigenic diversity is generated by distinct evolutionary mechanisms in African trypanosome species.</title>
        <authorList>
            <person name="Jackson A.P."/>
            <person name="Berry A."/>
            <person name="Aslett M."/>
            <person name="Allison H.C."/>
            <person name="Burton P."/>
            <person name="Vavrova-Anderson J."/>
            <person name="Brown R."/>
            <person name="Browne H."/>
            <person name="Corton N."/>
            <person name="Hauser H."/>
            <person name="Gamble J."/>
            <person name="Gilderthorp R."/>
            <person name="Marcello L."/>
            <person name="McQuillan J."/>
            <person name="Otto T.D."/>
            <person name="Quail M.A."/>
            <person name="Sanders M.J."/>
            <person name="van Tonder A."/>
            <person name="Ginger M.L."/>
            <person name="Field M.C."/>
            <person name="Barry J.D."/>
            <person name="Hertz-Fowler C."/>
            <person name="Berriman M."/>
        </authorList>
    </citation>
    <scope>NUCLEOTIDE SEQUENCE</scope>
    <source>
        <strain evidence="7">Y486</strain>
    </source>
</reference>
<comment type="subcellular location">
    <subcellularLocation>
        <location evidence="1">Cell projection</location>
        <location evidence="1">Cilium</location>
    </subcellularLocation>
</comment>
<proteinExistence type="predicted"/>
<dbReference type="EMBL" id="HE573023">
    <property type="protein sequence ID" value="CCC48707.1"/>
    <property type="molecule type" value="Genomic_DNA"/>
</dbReference>
<protein>
    <submittedName>
        <fullName evidence="7">Uncharacterized protein</fullName>
    </submittedName>
</protein>
<dbReference type="InterPro" id="IPR032675">
    <property type="entry name" value="LRR_dom_sf"/>
</dbReference>
<dbReference type="SUPFAM" id="SSF52047">
    <property type="entry name" value="RNI-like"/>
    <property type="match status" value="1"/>
</dbReference>
<dbReference type="PANTHER" id="PTHR45973:SF9">
    <property type="entry name" value="LEUCINE-RICH REPEAT-CONTAINING PROTEIN 46"/>
    <property type="match status" value="1"/>
</dbReference>
<keyword evidence="3" id="KW-0677">Repeat</keyword>